<sequence length="251" mass="27976">MSTSPVLDVAVPVYNEERELRGKIHELTAFLTAAPLPPWRVTIADNGSTDATAQLARELADEDARVRLVRVGRKGVGLALKTAWAASPAPYVACMDLDLSTDLRHVPEAWTLLEQGTADLVNGSRLLPGARVVGRSLLRGFTSRAFNAVLKTALGVRFTDGMCGFQFMKKEVFTLLTARGLANDGWFFSAELLVRAEWNQMHLREIPVSWTDDKESKVKVIPLACHYLRAIAVLAWEKRLRKTIRNRPERI</sequence>
<reference evidence="3" key="1">
    <citation type="submission" date="2016-02" db="EMBL/GenBank/DDBJ databases">
        <authorList>
            <person name="Holder M.E."/>
            <person name="Ajami N.J."/>
            <person name="Petrosino J.F."/>
        </authorList>
    </citation>
    <scope>NUCLEOTIDE SEQUENCE [LARGE SCALE GENOMIC DNA]</scope>
    <source>
        <strain evidence="3">CCUG 45958</strain>
    </source>
</reference>
<dbReference type="GO" id="GO:0006487">
    <property type="term" value="P:protein N-linked glycosylation"/>
    <property type="evidence" value="ECO:0007669"/>
    <property type="project" value="TreeGrafter"/>
</dbReference>
<feature type="domain" description="Glycosyltransferase 2-like" evidence="1">
    <location>
        <begin position="9"/>
        <end position="173"/>
    </location>
</feature>
<dbReference type="PANTHER" id="PTHR10859">
    <property type="entry name" value="GLYCOSYL TRANSFERASE"/>
    <property type="match status" value="1"/>
</dbReference>
<dbReference type="AlphaFoldDB" id="A0A0X8JM53"/>
<organism evidence="2 3">
    <name type="scientific">Desulfovibrio fairfieldensis</name>
    <dbReference type="NCBI Taxonomy" id="44742"/>
    <lineage>
        <taxon>Bacteria</taxon>
        <taxon>Pseudomonadati</taxon>
        <taxon>Thermodesulfobacteriota</taxon>
        <taxon>Desulfovibrionia</taxon>
        <taxon>Desulfovibrionales</taxon>
        <taxon>Desulfovibrionaceae</taxon>
        <taxon>Desulfovibrio</taxon>
    </lineage>
</organism>
<protein>
    <recommendedName>
        <fullName evidence="1">Glycosyltransferase 2-like domain-containing protein</fullName>
    </recommendedName>
</protein>
<accession>A0A0X8JM53</accession>
<dbReference type="PANTHER" id="PTHR10859:SF91">
    <property type="entry name" value="DOLICHYL-PHOSPHATE BETA-GLUCOSYLTRANSFERASE"/>
    <property type="match status" value="1"/>
</dbReference>
<evidence type="ECO:0000313" key="3">
    <source>
        <dbReference type="Proteomes" id="UP000069241"/>
    </source>
</evidence>
<dbReference type="Proteomes" id="UP000069241">
    <property type="component" value="Chromosome"/>
</dbReference>
<name>A0A0X8JM53_9BACT</name>
<dbReference type="SUPFAM" id="SSF53448">
    <property type="entry name" value="Nucleotide-diphospho-sugar transferases"/>
    <property type="match status" value="1"/>
</dbReference>
<dbReference type="EMBL" id="CP014229">
    <property type="protein sequence ID" value="AMD91292.1"/>
    <property type="molecule type" value="Genomic_DNA"/>
</dbReference>
<dbReference type="Pfam" id="PF00535">
    <property type="entry name" value="Glycos_transf_2"/>
    <property type="match status" value="1"/>
</dbReference>
<proteinExistence type="predicted"/>
<dbReference type="Gene3D" id="3.90.550.10">
    <property type="entry name" value="Spore Coat Polysaccharide Biosynthesis Protein SpsA, Chain A"/>
    <property type="match status" value="1"/>
</dbReference>
<dbReference type="RefSeq" id="WP_062254382.1">
    <property type="nucleotide sequence ID" value="NZ_CP014229.1"/>
</dbReference>
<keyword evidence="3" id="KW-1185">Reference proteome</keyword>
<dbReference type="KEGG" id="dfi:AXF13_14790"/>
<dbReference type="InterPro" id="IPR029044">
    <property type="entry name" value="Nucleotide-diphossugar_trans"/>
</dbReference>
<dbReference type="InterPro" id="IPR001173">
    <property type="entry name" value="Glyco_trans_2-like"/>
</dbReference>
<gene>
    <name evidence="2" type="ORF">AXF13_14790</name>
</gene>
<dbReference type="STRING" id="44742.AXF13_14790"/>
<evidence type="ECO:0000259" key="1">
    <source>
        <dbReference type="Pfam" id="PF00535"/>
    </source>
</evidence>
<evidence type="ECO:0000313" key="2">
    <source>
        <dbReference type="EMBL" id="AMD91292.1"/>
    </source>
</evidence>